<protein>
    <recommendedName>
        <fullName evidence="9">LysR substrate-binding domain-containing protein</fullName>
    </recommendedName>
</protein>
<feature type="transmembrane region" description="Helical" evidence="8">
    <location>
        <begin position="281"/>
        <end position="303"/>
    </location>
</feature>
<dbReference type="AlphaFoldDB" id="A0A1E7NFE7"/>
<dbReference type="SUPFAM" id="SSF103473">
    <property type="entry name" value="MFS general substrate transporter"/>
    <property type="match status" value="1"/>
</dbReference>
<dbReference type="GO" id="GO:0022857">
    <property type="term" value="F:transmembrane transporter activity"/>
    <property type="evidence" value="ECO:0007669"/>
    <property type="project" value="InterPro"/>
</dbReference>
<dbReference type="GO" id="GO:0016020">
    <property type="term" value="C:membrane"/>
    <property type="evidence" value="ECO:0007669"/>
    <property type="project" value="UniProtKB-SubCell"/>
</dbReference>
<dbReference type="Pfam" id="PF03466">
    <property type="entry name" value="LysR_substrate"/>
    <property type="match status" value="1"/>
</dbReference>
<keyword evidence="5 8" id="KW-0472">Membrane</keyword>
<evidence type="ECO:0000256" key="5">
    <source>
        <dbReference type="ARBA" id="ARBA00023136"/>
    </source>
</evidence>
<accession>A0A1E7NFE7</accession>
<feature type="region of interest" description="Disordered" evidence="7">
    <location>
        <begin position="66"/>
        <end position="86"/>
    </location>
</feature>
<keyword evidence="3 8" id="KW-0812">Transmembrane</keyword>
<gene>
    <name evidence="10" type="ORF">HS99_0001640</name>
</gene>
<keyword evidence="2" id="KW-0813">Transport</keyword>
<organism evidence="10 11">
    <name type="scientific">Kitasatospora aureofaciens</name>
    <name type="common">Streptomyces aureofaciens</name>
    <dbReference type="NCBI Taxonomy" id="1894"/>
    <lineage>
        <taxon>Bacteria</taxon>
        <taxon>Bacillati</taxon>
        <taxon>Actinomycetota</taxon>
        <taxon>Actinomycetes</taxon>
        <taxon>Kitasatosporales</taxon>
        <taxon>Streptomycetaceae</taxon>
        <taxon>Kitasatospora</taxon>
    </lineage>
</organism>
<evidence type="ECO:0000259" key="9">
    <source>
        <dbReference type="Pfam" id="PF03466"/>
    </source>
</evidence>
<dbReference type="InterPro" id="IPR005119">
    <property type="entry name" value="LysR_subst-bd"/>
</dbReference>
<evidence type="ECO:0000256" key="2">
    <source>
        <dbReference type="ARBA" id="ARBA00022448"/>
    </source>
</evidence>
<feature type="transmembrane region" description="Helical" evidence="8">
    <location>
        <begin position="405"/>
        <end position="425"/>
    </location>
</feature>
<comment type="subcellular location">
    <subcellularLocation>
        <location evidence="1">Membrane</location>
        <topology evidence="1">Multi-pass membrane protein</topology>
    </subcellularLocation>
</comment>
<evidence type="ECO:0000313" key="10">
    <source>
        <dbReference type="EMBL" id="OEV39429.1"/>
    </source>
</evidence>
<feature type="transmembrane region" description="Helical" evidence="8">
    <location>
        <begin position="154"/>
        <end position="171"/>
    </location>
</feature>
<proteinExistence type="predicted"/>
<evidence type="ECO:0000256" key="8">
    <source>
        <dbReference type="SAM" id="Phobius"/>
    </source>
</evidence>
<feature type="transmembrane region" description="Helical" evidence="8">
    <location>
        <begin position="256"/>
        <end position="275"/>
    </location>
</feature>
<feature type="transmembrane region" description="Helical" evidence="8">
    <location>
        <begin position="324"/>
        <end position="345"/>
    </location>
</feature>
<sequence length="433" mass="45719">MFHKSPGKAKIVRRLQEGGRLIAPKTWPTSRRTLPAGHPLAQAEAVTAEHLAELPLVQLPPAVTKSFRTDRNPTRTPAGMPIPPGPTGGTLNEILTLVGAGWGAFPLGAQARRYHPRPDVAYRPLTGAPPVQWGLLTLVHGIAEAENGITRLQAWLPLVISAIAGVLFVLHERRATEPVLEPSLFHSSAFTVAALASLTLNFIAAGFSFALGQFGSVVLTLSPRTIGLLYLPGALLVAGAVVLAGRLIGRYTPRPVLITGMLVLVAGGLLMAVTAGPTMALWILVLATWLTNLGSLVASASVAETILSHAPPGRSGAVASVQPAFGMTGYALGPAVYLLLFNLFFRRQWLNDADARGLSETQAAQAVDATRSAMAQSPATVGYDPNLLRQAGLDLGLDFTDGLRLTMLVTSLLPLALAVAAYFLMPRRVRPTP</sequence>
<dbReference type="SUPFAM" id="SSF53850">
    <property type="entry name" value="Periplasmic binding protein-like II"/>
    <property type="match status" value="1"/>
</dbReference>
<evidence type="ECO:0000256" key="3">
    <source>
        <dbReference type="ARBA" id="ARBA00022692"/>
    </source>
</evidence>
<feature type="transmembrane region" description="Helical" evidence="8">
    <location>
        <begin position="229"/>
        <end position="249"/>
    </location>
</feature>
<evidence type="ECO:0000313" key="11">
    <source>
        <dbReference type="Proteomes" id="UP000037395"/>
    </source>
</evidence>
<dbReference type="Gene3D" id="1.20.1250.20">
    <property type="entry name" value="MFS general substrate transporter like domains"/>
    <property type="match status" value="1"/>
</dbReference>
<keyword evidence="11" id="KW-1185">Reference proteome</keyword>
<dbReference type="OrthoDB" id="4381144at2"/>
<feature type="transmembrane region" description="Helical" evidence="8">
    <location>
        <begin position="183"/>
        <end position="209"/>
    </location>
</feature>
<evidence type="ECO:0000256" key="1">
    <source>
        <dbReference type="ARBA" id="ARBA00004141"/>
    </source>
</evidence>
<dbReference type="EMBL" id="JPRF03000001">
    <property type="protein sequence ID" value="OEV39429.1"/>
    <property type="molecule type" value="Genomic_DNA"/>
</dbReference>
<keyword evidence="4 8" id="KW-1133">Transmembrane helix</keyword>
<dbReference type="Gene3D" id="3.40.190.10">
    <property type="entry name" value="Periplasmic binding protein-like II"/>
    <property type="match status" value="1"/>
</dbReference>
<dbReference type="PANTHER" id="PTHR42718:SF9">
    <property type="entry name" value="MAJOR FACILITATOR SUPERFAMILY MULTIDRUG TRANSPORTER MFSC"/>
    <property type="match status" value="1"/>
</dbReference>
<dbReference type="InterPro" id="IPR036259">
    <property type="entry name" value="MFS_trans_sf"/>
</dbReference>
<reference evidence="10" key="1">
    <citation type="submission" date="2016-08" db="EMBL/GenBank/DDBJ databases">
        <title>Sequencing, Assembly and Comparative Genomics of S. aureofaciens ATCC 10762.</title>
        <authorList>
            <person name="Gradnigo J.S."/>
            <person name="Johnson N."/>
            <person name="Somerville G.A."/>
        </authorList>
    </citation>
    <scope>NUCLEOTIDE SEQUENCE [LARGE SCALE GENOMIC DNA]</scope>
    <source>
        <strain evidence="10">ATCC 10762</strain>
    </source>
</reference>
<dbReference type="GO" id="GO:0046677">
    <property type="term" value="P:response to antibiotic"/>
    <property type="evidence" value="ECO:0007669"/>
    <property type="project" value="UniProtKB-KW"/>
</dbReference>
<feature type="domain" description="LysR substrate-binding" evidence="9">
    <location>
        <begin position="34"/>
        <end position="137"/>
    </location>
</feature>
<evidence type="ECO:0000256" key="6">
    <source>
        <dbReference type="ARBA" id="ARBA00023251"/>
    </source>
</evidence>
<dbReference type="Proteomes" id="UP000037395">
    <property type="component" value="Unassembled WGS sequence"/>
</dbReference>
<dbReference type="RefSeq" id="WP_050367025.1">
    <property type="nucleotide sequence ID" value="NZ_JBIWMM010000008.1"/>
</dbReference>
<keyword evidence="6" id="KW-0046">Antibiotic resistance</keyword>
<comment type="caution">
    <text evidence="10">The sequence shown here is derived from an EMBL/GenBank/DDBJ whole genome shotgun (WGS) entry which is preliminary data.</text>
</comment>
<dbReference type="PANTHER" id="PTHR42718">
    <property type="entry name" value="MAJOR FACILITATOR SUPERFAMILY MULTIDRUG TRANSPORTER MFSC"/>
    <property type="match status" value="1"/>
</dbReference>
<dbReference type="Pfam" id="PF07690">
    <property type="entry name" value="MFS_1"/>
    <property type="match status" value="1"/>
</dbReference>
<name>A0A1E7NFE7_KITAU</name>
<dbReference type="InterPro" id="IPR011701">
    <property type="entry name" value="MFS"/>
</dbReference>
<evidence type="ECO:0000256" key="4">
    <source>
        <dbReference type="ARBA" id="ARBA00022989"/>
    </source>
</evidence>
<evidence type="ECO:0000256" key="7">
    <source>
        <dbReference type="SAM" id="MobiDB-lite"/>
    </source>
</evidence>